<name>A0A8S2YI54_9BILA</name>
<dbReference type="Proteomes" id="UP000681722">
    <property type="component" value="Unassembled WGS sequence"/>
</dbReference>
<gene>
    <name evidence="5" type="ORF">SRO942_LOCUS47290</name>
</gene>
<dbReference type="InterPro" id="IPR001611">
    <property type="entry name" value="Leu-rich_rpt"/>
</dbReference>
<sequence>KNQYKMEVYRGANLDREMIECYKEAVGTYKCWYGFSSTSKNRHKAEAFGNTLFIIDLTKTKRGGFDISSYSCYPHEEEVLLPAGTAFKIISVQSDMKNNKHRISLSVLNDLDNDKSFDFSNKGLSAKDARTAVANTLKINKTVISLNISNNNISNEGVTSIVDALKINKTVFSLYVSNNNISNEGATSIADALKINTTLKNLDISHNKISNEGATSIADALKTNKTLKWLDISHNNISNEGAISIADALKINTTLEWLYMSNNNISNEGATSIADALKMNKTLEWLDISRNNISNDITLGFDHHNCRLTKVRYTQTKIDI</sequence>
<keyword evidence="3" id="KW-0677">Repeat</keyword>
<dbReference type="EMBL" id="CAJOBC010117531">
    <property type="protein sequence ID" value="CAF4558765.1"/>
    <property type="molecule type" value="Genomic_DNA"/>
</dbReference>
<keyword evidence="2" id="KW-0433">Leucine-rich repeat</keyword>
<organism evidence="5 6">
    <name type="scientific">Didymodactylos carnosus</name>
    <dbReference type="NCBI Taxonomy" id="1234261"/>
    <lineage>
        <taxon>Eukaryota</taxon>
        <taxon>Metazoa</taxon>
        <taxon>Spiralia</taxon>
        <taxon>Gnathifera</taxon>
        <taxon>Rotifera</taxon>
        <taxon>Eurotatoria</taxon>
        <taxon>Bdelloidea</taxon>
        <taxon>Philodinida</taxon>
        <taxon>Philodinidae</taxon>
        <taxon>Didymodactylos</taxon>
    </lineage>
</organism>
<dbReference type="SUPFAM" id="SSF52047">
    <property type="entry name" value="RNI-like"/>
    <property type="match status" value="1"/>
</dbReference>
<dbReference type="SMART" id="SM00368">
    <property type="entry name" value="LRR_RI"/>
    <property type="match status" value="5"/>
</dbReference>
<dbReference type="PANTHER" id="PTHR24113:SF12">
    <property type="entry name" value="RAN GTPASE-ACTIVATING PROTEIN 1"/>
    <property type="match status" value="1"/>
</dbReference>
<dbReference type="PANTHER" id="PTHR24113">
    <property type="entry name" value="RAN GTPASE-ACTIVATING PROTEIN 1"/>
    <property type="match status" value="1"/>
</dbReference>
<dbReference type="GO" id="GO:0005576">
    <property type="term" value="C:extracellular region"/>
    <property type="evidence" value="ECO:0007669"/>
    <property type="project" value="InterPro"/>
</dbReference>
<dbReference type="Pfam" id="PF13516">
    <property type="entry name" value="LRR_6"/>
    <property type="match status" value="5"/>
</dbReference>
<dbReference type="InterPro" id="IPR032675">
    <property type="entry name" value="LRR_dom_sf"/>
</dbReference>
<dbReference type="AlphaFoldDB" id="A0A8S2YI54"/>
<evidence type="ECO:0000256" key="2">
    <source>
        <dbReference type="ARBA" id="ARBA00022614"/>
    </source>
</evidence>
<evidence type="ECO:0000256" key="3">
    <source>
        <dbReference type="ARBA" id="ARBA00022737"/>
    </source>
</evidence>
<dbReference type="OrthoDB" id="423533at2759"/>
<dbReference type="PROSITE" id="PS51996">
    <property type="entry name" value="TR_MART"/>
    <property type="match status" value="1"/>
</dbReference>
<dbReference type="Gene3D" id="3.90.176.10">
    <property type="entry name" value="Toxin ADP-ribosyltransferase, Chain A, domain 1"/>
    <property type="match status" value="1"/>
</dbReference>
<evidence type="ECO:0000313" key="5">
    <source>
        <dbReference type="EMBL" id="CAF4558765.1"/>
    </source>
</evidence>
<evidence type="ECO:0000313" key="6">
    <source>
        <dbReference type="Proteomes" id="UP000681722"/>
    </source>
</evidence>
<feature type="non-terminal residue" evidence="5">
    <location>
        <position position="1"/>
    </location>
</feature>
<dbReference type="GO" id="GO:0006913">
    <property type="term" value="P:nucleocytoplasmic transport"/>
    <property type="evidence" value="ECO:0007669"/>
    <property type="project" value="TreeGrafter"/>
</dbReference>
<dbReference type="GO" id="GO:0031267">
    <property type="term" value="F:small GTPase binding"/>
    <property type="evidence" value="ECO:0007669"/>
    <property type="project" value="TreeGrafter"/>
</dbReference>
<dbReference type="GO" id="GO:0005829">
    <property type="term" value="C:cytosol"/>
    <property type="evidence" value="ECO:0007669"/>
    <property type="project" value="TreeGrafter"/>
</dbReference>
<dbReference type="GO" id="GO:0048471">
    <property type="term" value="C:perinuclear region of cytoplasm"/>
    <property type="evidence" value="ECO:0007669"/>
    <property type="project" value="TreeGrafter"/>
</dbReference>
<comment type="caution">
    <text evidence="5">The sequence shown here is derived from an EMBL/GenBank/DDBJ whole genome shotgun (WGS) entry which is preliminary data.</text>
</comment>
<feature type="domain" description="ADP ribosyltransferase" evidence="4">
    <location>
        <begin position="15"/>
        <end position="105"/>
    </location>
</feature>
<reference evidence="5" key="1">
    <citation type="submission" date="2021-02" db="EMBL/GenBank/DDBJ databases">
        <authorList>
            <person name="Nowell W R."/>
        </authorList>
    </citation>
    <scope>NUCLEOTIDE SEQUENCE</scope>
</reference>
<proteinExistence type="predicted"/>
<dbReference type="InterPro" id="IPR027038">
    <property type="entry name" value="RanGap"/>
</dbReference>
<dbReference type="GO" id="GO:0005096">
    <property type="term" value="F:GTPase activator activity"/>
    <property type="evidence" value="ECO:0007669"/>
    <property type="project" value="UniProtKB-KW"/>
</dbReference>
<keyword evidence="1" id="KW-0343">GTPase activation</keyword>
<accession>A0A8S2YI54</accession>
<evidence type="ECO:0000259" key="4">
    <source>
        <dbReference type="Pfam" id="PF03496"/>
    </source>
</evidence>
<dbReference type="Gene3D" id="3.80.10.10">
    <property type="entry name" value="Ribonuclease Inhibitor"/>
    <property type="match status" value="2"/>
</dbReference>
<dbReference type="Pfam" id="PF03496">
    <property type="entry name" value="ADPrib_exo_Tox"/>
    <property type="match status" value="1"/>
</dbReference>
<dbReference type="SUPFAM" id="SSF56399">
    <property type="entry name" value="ADP-ribosylation"/>
    <property type="match status" value="1"/>
</dbReference>
<protein>
    <recommendedName>
        <fullName evidence="4">ADP ribosyltransferase domain-containing protein</fullName>
    </recommendedName>
</protein>
<dbReference type="InterPro" id="IPR003540">
    <property type="entry name" value="ADP-ribosyltransferase"/>
</dbReference>
<evidence type="ECO:0000256" key="1">
    <source>
        <dbReference type="ARBA" id="ARBA00022468"/>
    </source>
</evidence>
<dbReference type="GO" id="GO:0005634">
    <property type="term" value="C:nucleus"/>
    <property type="evidence" value="ECO:0007669"/>
    <property type="project" value="TreeGrafter"/>
</dbReference>